<dbReference type="AlphaFoldDB" id="A0A5D9BZ61"/>
<name>A0A5D9BZ61_9SPHN</name>
<reference evidence="1 2" key="1">
    <citation type="submission" date="2019-08" db="EMBL/GenBank/DDBJ databases">
        <authorList>
            <person name="Wang G."/>
            <person name="Xu Z."/>
        </authorList>
    </citation>
    <scope>NUCLEOTIDE SEQUENCE [LARGE SCALE GENOMIC DNA]</scope>
    <source>
        <strain evidence="1 2">ZX</strain>
    </source>
</reference>
<comment type="caution">
    <text evidence="1">The sequence shown here is derived from an EMBL/GenBank/DDBJ whole genome shotgun (WGS) entry which is preliminary data.</text>
</comment>
<protein>
    <submittedName>
        <fullName evidence="1">Uncharacterized protein</fullName>
    </submittedName>
</protein>
<proteinExistence type="predicted"/>
<keyword evidence="2" id="KW-1185">Reference proteome</keyword>
<gene>
    <name evidence="1" type="ORF">FYJ91_16485</name>
</gene>
<evidence type="ECO:0000313" key="2">
    <source>
        <dbReference type="Proteomes" id="UP000322077"/>
    </source>
</evidence>
<accession>A0A5D9BZ61</accession>
<evidence type="ECO:0000313" key="1">
    <source>
        <dbReference type="EMBL" id="TZG24878.1"/>
    </source>
</evidence>
<sequence>MLSPMSVLERAFQIASEGECRNWEHVVTALKREGYEDIDQHFSGALIKDQINKRCAQAL</sequence>
<dbReference type="Proteomes" id="UP000322077">
    <property type="component" value="Unassembled WGS sequence"/>
</dbReference>
<dbReference type="EMBL" id="VTOU01000004">
    <property type="protein sequence ID" value="TZG24878.1"/>
    <property type="molecule type" value="Genomic_DNA"/>
</dbReference>
<organism evidence="1 2">
    <name type="scientific">Sphingomonas montanisoli</name>
    <dbReference type="NCBI Taxonomy" id="2606412"/>
    <lineage>
        <taxon>Bacteria</taxon>
        <taxon>Pseudomonadati</taxon>
        <taxon>Pseudomonadota</taxon>
        <taxon>Alphaproteobacteria</taxon>
        <taxon>Sphingomonadales</taxon>
        <taxon>Sphingomonadaceae</taxon>
        <taxon>Sphingomonas</taxon>
    </lineage>
</organism>